<evidence type="ECO:0000256" key="3">
    <source>
        <dbReference type="PROSITE-ProRule" id="PRU00169"/>
    </source>
</evidence>
<evidence type="ECO:0000259" key="5">
    <source>
        <dbReference type="PROSITE" id="PS50110"/>
    </source>
</evidence>
<evidence type="ECO:0000313" key="8">
    <source>
        <dbReference type="Proteomes" id="UP000509782"/>
    </source>
</evidence>
<dbReference type="PRINTS" id="PR00038">
    <property type="entry name" value="HTHLUXR"/>
</dbReference>
<dbReference type="InterPro" id="IPR036388">
    <property type="entry name" value="WH-like_DNA-bd_sf"/>
</dbReference>
<dbReference type="Proteomes" id="UP001446337">
    <property type="component" value="Chromosome"/>
</dbReference>
<evidence type="ECO:0000313" key="7">
    <source>
        <dbReference type="EMBL" id="XAN19019.1"/>
    </source>
</evidence>
<accession>A0A3R9GQ09</accession>
<dbReference type="InterPro" id="IPR001789">
    <property type="entry name" value="Sig_transdc_resp-reg_receiver"/>
</dbReference>
<evidence type="ECO:0000256" key="2">
    <source>
        <dbReference type="ARBA" id="ARBA00023125"/>
    </source>
</evidence>
<evidence type="ECO:0000256" key="1">
    <source>
        <dbReference type="ARBA" id="ARBA00022553"/>
    </source>
</evidence>
<dbReference type="Gene3D" id="3.40.50.2300">
    <property type="match status" value="1"/>
</dbReference>
<reference evidence="7 9" key="2">
    <citation type="submission" date="2024-05" db="EMBL/GenBank/DDBJ databases">
        <title>Achromobacter denitrificans. BP1, complete genome.</title>
        <authorList>
            <person name="Zhang B."/>
        </authorList>
    </citation>
    <scope>NUCLEOTIDE SEQUENCE [LARGE SCALE GENOMIC DNA]</scope>
    <source>
        <strain evidence="7 9">BP1</strain>
    </source>
</reference>
<dbReference type="Pfam" id="PF00196">
    <property type="entry name" value="GerE"/>
    <property type="match status" value="1"/>
</dbReference>
<dbReference type="InterPro" id="IPR011006">
    <property type="entry name" value="CheY-like_superfamily"/>
</dbReference>
<evidence type="ECO:0000313" key="6">
    <source>
        <dbReference type="EMBL" id="QKQ46762.1"/>
    </source>
</evidence>
<proteinExistence type="predicted"/>
<name>A0A3R9GQ09_ACHDE</name>
<dbReference type="CDD" id="cd17535">
    <property type="entry name" value="REC_NarL-like"/>
    <property type="match status" value="1"/>
</dbReference>
<organism evidence="6 8">
    <name type="scientific">Achromobacter denitrificans</name>
    <name type="common">Alcaligenes denitrificans</name>
    <dbReference type="NCBI Taxonomy" id="32002"/>
    <lineage>
        <taxon>Bacteria</taxon>
        <taxon>Pseudomonadati</taxon>
        <taxon>Pseudomonadota</taxon>
        <taxon>Betaproteobacteria</taxon>
        <taxon>Burkholderiales</taxon>
        <taxon>Alcaligenaceae</taxon>
        <taxon>Achromobacter</taxon>
    </lineage>
</organism>
<keyword evidence="2" id="KW-0238">DNA-binding</keyword>
<dbReference type="InterPro" id="IPR058245">
    <property type="entry name" value="NreC/VraR/RcsB-like_REC"/>
</dbReference>
<dbReference type="STRING" id="32002.BVK87_28490"/>
<dbReference type="Gene3D" id="1.10.10.10">
    <property type="entry name" value="Winged helix-like DNA-binding domain superfamily/Winged helix DNA-binding domain"/>
    <property type="match status" value="1"/>
</dbReference>
<dbReference type="GO" id="GO:0000160">
    <property type="term" value="P:phosphorelay signal transduction system"/>
    <property type="evidence" value="ECO:0007669"/>
    <property type="project" value="InterPro"/>
</dbReference>
<evidence type="ECO:0000259" key="4">
    <source>
        <dbReference type="PROSITE" id="PS50043"/>
    </source>
</evidence>
<dbReference type="PANTHER" id="PTHR43214:SF17">
    <property type="entry name" value="TRANSCRIPTIONAL REGULATORY PROTEIN RCSB"/>
    <property type="match status" value="1"/>
</dbReference>
<dbReference type="CDD" id="cd06170">
    <property type="entry name" value="LuxR_C_like"/>
    <property type="match status" value="1"/>
</dbReference>
<dbReference type="Proteomes" id="UP000509782">
    <property type="component" value="Chromosome"/>
</dbReference>
<evidence type="ECO:0000313" key="9">
    <source>
        <dbReference type="Proteomes" id="UP001446337"/>
    </source>
</evidence>
<dbReference type="PROSITE" id="PS50043">
    <property type="entry name" value="HTH_LUXR_2"/>
    <property type="match status" value="1"/>
</dbReference>
<dbReference type="InterPro" id="IPR016032">
    <property type="entry name" value="Sig_transdc_resp-reg_C-effctor"/>
</dbReference>
<dbReference type="PANTHER" id="PTHR43214">
    <property type="entry name" value="TWO-COMPONENT RESPONSE REGULATOR"/>
    <property type="match status" value="1"/>
</dbReference>
<dbReference type="EMBL" id="CP054569">
    <property type="protein sequence ID" value="QKQ46762.1"/>
    <property type="molecule type" value="Genomic_DNA"/>
</dbReference>
<dbReference type="SUPFAM" id="SSF46894">
    <property type="entry name" value="C-terminal effector domain of the bipartite response regulators"/>
    <property type="match status" value="1"/>
</dbReference>
<gene>
    <name evidence="7" type="ORF">AAIK43_13500</name>
    <name evidence="6" type="ORF">FOC81_08675</name>
</gene>
<feature type="domain" description="HTH luxR-type" evidence="4">
    <location>
        <begin position="145"/>
        <end position="210"/>
    </location>
</feature>
<dbReference type="AlphaFoldDB" id="A0A3R9GQ09"/>
<dbReference type="OrthoDB" id="8585266at2"/>
<dbReference type="GO" id="GO:0006355">
    <property type="term" value="P:regulation of DNA-templated transcription"/>
    <property type="evidence" value="ECO:0007669"/>
    <property type="project" value="InterPro"/>
</dbReference>
<dbReference type="SUPFAM" id="SSF52172">
    <property type="entry name" value="CheY-like"/>
    <property type="match status" value="1"/>
</dbReference>
<sequence length="218" mass="24014">MSDLSIRVAIADDHPVVLRGLASELERNPAIRLVGQATDSTELIALLDRNSCDVLVLDYAMPGGSHGDGLVLISHLRRRWLDLRVVLYTMVDNPALLLAIVKHGVKAVVSKSDSMSRLVDGVYAAHGGRRYYSPLIKDMLLETMMVAETDRLTPREAEIVRLFCAGGTITEIAERLHRSVQTVSTQKRSAMRKLGVSRDVDLIKLFSDIPQKTQAAQG</sequence>
<dbReference type="SMART" id="SM00448">
    <property type="entry name" value="REC"/>
    <property type="match status" value="1"/>
</dbReference>
<reference evidence="6 8" key="1">
    <citation type="submission" date="2020-05" db="EMBL/GenBank/DDBJ databases">
        <title>FDA dAtabase for Regulatory Grade micrObial Sequences (FDA-ARGOS): Supporting development and validation of Infectious Disease Dx tests.</title>
        <authorList>
            <person name="Sproer C."/>
            <person name="Gronow S."/>
            <person name="Severitt S."/>
            <person name="Schroder I."/>
            <person name="Tallon L."/>
            <person name="Sadzewicz L."/>
            <person name="Zhao X."/>
            <person name="Vavikolanu K."/>
            <person name="Mehta A."/>
            <person name="Aluvathingal J."/>
            <person name="Nadendla S."/>
            <person name="Myers T."/>
            <person name="Yan Y."/>
            <person name="Sichtig H."/>
        </authorList>
    </citation>
    <scope>NUCLEOTIDE SEQUENCE [LARGE SCALE GENOMIC DNA]</scope>
    <source>
        <strain evidence="6 8">FDAARGOS_787</strain>
    </source>
</reference>
<dbReference type="GeneID" id="92845737"/>
<dbReference type="GO" id="GO:0003677">
    <property type="term" value="F:DNA binding"/>
    <property type="evidence" value="ECO:0007669"/>
    <property type="project" value="UniProtKB-KW"/>
</dbReference>
<dbReference type="InterPro" id="IPR039420">
    <property type="entry name" value="WalR-like"/>
</dbReference>
<dbReference type="PROSITE" id="PS50110">
    <property type="entry name" value="RESPONSE_REGULATORY"/>
    <property type="match status" value="1"/>
</dbReference>
<feature type="modified residue" description="4-aspartylphosphate" evidence="3">
    <location>
        <position position="58"/>
    </location>
</feature>
<keyword evidence="9" id="KW-1185">Reference proteome</keyword>
<dbReference type="EMBL" id="CP154792">
    <property type="protein sequence ID" value="XAN19019.1"/>
    <property type="molecule type" value="Genomic_DNA"/>
</dbReference>
<dbReference type="InterPro" id="IPR000792">
    <property type="entry name" value="Tscrpt_reg_LuxR_C"/>
</dbReference>
<feature type="domain" description="Response regulatory" evidence="5">
    <location>
        <begin position="7"/>
        <end position="126"/>
    </location>
</feature>
<keyword evidence="1 3" id="KW-0597">Phosphoprotein</keyword>
<protein>
    <submittedName>
        <fullName evidence="6">Response regulator transcription factor</fullName>
    </submittedName>
</protein>
<dbReference type="RefSeq" id="WP_062684925.1">
    <property type="nucleotide sequence ID" value="NZ_BLWG01000680.1"/>
</dbReference>
<dbReference type="Pfam" id="PF00072">
    <property type="entry name" value="Response_reg"/>
    <property type="match status" value="1"/>
</dbReference>
<dbReference type="SMART" id="SM00421">
    <property type="entry name" value="HTH_LUXR"/>
    <property type="match status" value="1"/>
</dbReference>